<proteinExistence type="predicted"/>
<name>A0A2M4DCC2_ANODA</name>
<evidence type="ECO:0000313" key="2">
    <source>
        <dbReference type="EMBL" id="MBW75195.1"/>
    </source>
</evidence>
<dbReference type="EMBL" id="GGFL01011017">
    <property type="protein sequence ID" value="MBW75195.1"/>
    <property type="molecule type" value="Transcribed_RNA"/>
</dbReference>
<feature type="signal peptide" evidence="1">
    <location>
        <begin position="1"/>
        <end position="24"/>
    </location>
</feature>
<sequence length="100" mass="11161">MFAVRGRPRFTSLAVFALVLFGRAAPRSRPSHRAVRLACFRKNGSQAHTHGNAFSLAENIGKLFSTQKKKTNTRRTHTHAQYTVCRSCRLTFPSKTTAGI</sequence>
<organism evidence="2">
    <name type="scientific">Anopheles darlingi</name>
    <name type="common">Mosquito</name>
    <dbReference type="NCBI Taxonomy" id="43151"/>
    <lineage>
        <taxon>Eukaryota</taxon>
        <taxon>Metazoa</taxon>
        <taxon>Ecdysozoa</taxon>
        <taxon>Arthropoda</taxon>
        <taxon>Hexapoda</taxon>
        <taxon>Insecta</taxon>
        <taxon>Pterygota</taxon>
        <taxon>Neoptera</taxon>
        <taxon>Endopterygota</taxon>
        <taxon>Diptera</taxon>
        <taxon>Nematocera</taxon>
        <taxon>Culicoidea</taxon>
        <taxon>Culicidae</taxon>
        <taxon>Anophelinae</taxon>
        <taxon>Anopheles</taxon>
    </lineage>
</organism>
<reference evidence="2" key="1">
    <citation type="submission" date="2018-01" db="EMBL/GenBank/DDBJ databases">
        <title>An insight into the sialome of Amazonian anophelines.</title>
        <authorList>
            <person name="Ribeiro J.M."/>
            <person name="Scarpassa V."/>
            <person name="Calvo E."/>
        </authorList>
    </citation>
    <scope>NUCLEOTIDE SEQUENCE</scope>
</reference>
<keyword evidence="1" id="KW-0732">Signal</keyword>
<protein>
    <submittedName>
        <fullName evidence="2">Putative secreted protein</fullName>
    </submittedName>
</protein>
<evidence type="ECO:0000256" key="1">
    <source>
        <dbReference type="SAM" id="SignalP"/>
    </source>
</evidence>
<accession>A0A2M4DCC2</accession>
<dbReference type="AlphaFoldDB" id="A0A2M4DCC2"/>
<feature type="chain" id="PRO_5014844096" evidence="1">
    <location>
        <begin position="25"/>
        <end position="100"/>
    </location>
</feature>